<organism evidence="13 14">
    <name type="scientific">Hydrogenophaga crocea</name>
    <dbReference type="NCBI Taxonomy" id="2716225"/>
    <lineage>
        <taxon>Bacteria</taxon>
        <taxon>Pseudomonadati</taxon>
        <taxon>Pseudomonadota</taxon>
        <taxon>Betaproteobacteria</taxon>
        <taxon>Burkholderiales</taxon>
        <taxon>Comamonadaceae</taxon>
        <taxon>Hydrogenophaga</taxon>
    </lineage>
</organism>
<dbReference type="EC" id="2.7.13.3" evidence="3"/>
<gene>
    <name evidence="13" type="ORF">G9Q37_13385</name>
</gene>
<evidence type="ECO:0000256" key="2">
    <source>
        <dbReference type="ARBA" id="ARBA00004651"/>
    </source>
</evidence>
<dbReference type="SMART" id="SM00448">
    <property type="entry name" value="REC"/>
    <property type="match status" value="1"/>
</dbReference>
<dbReference type="SUPFAM" id="SSF55874">
    <property type="entry name" value="ATPase domain of HSP90 chaperone/DNA topoisomerase II/histidine kinase"/>
    <property type="match status" value="1"/>
</dbReference>
<keyword evidence="9" id="KW-0067">ATP-binding</keyword>
<evidence type="ECO:0000256" key="8">
    <source>
        <dbReference type="ARBA" id="ARBA00022777"/>
    </source>
</evidence>
<proteinExistence type="predicted"/>
<name>A0A6G8IJB1_9BURK</name>
<dbReference type="PROSITE" id="PS50109">
    <property type="entry name" value="HIS_KIN"/>
    <property type="match status" value="1"/>
</dbReference>
<dbReference type="InterPro" id="IPR050980">
    <property type="entry name" value="2C_sensor_his_kinase"/>
</dbReference>
<evidence type="ECO:0000256" key="7">
    <source>
        <dbReference type="ARBA" id="ARBA00022741"/>
    </source>
</evidence>
<dbReference type="EMBL" id="CP049989">
    <property type="protein sequence ID" value="QIM53070.1"/>
    <property type="molecule type" value="Genomic_DNA"/>
</dbReference>
<evidence type="ECO:0000256" key="6">
    <source>
        <dbReference type="ARBA" id="ARBA00022679"/>
    </source>
</evidence>
<keyword evidence="14" id="KW-1185">Reference proteome</keyword>
<evidence type="ECO:0000313" key="13">
    <source>
        <dbReference type="EMBL" id="QIM53070.1"/>
    </source>
</evidence>
<dbReference type="Gene3D" id="3.30.565.10">
    <property type="entry name" value="Histidine kinase-like ATPase, C-terminal domain"/>
    <property type="match status" value="1"/>
</dbReference>
<comment type="subcellular location">
    <subcellularLocation>
        <location evidence="2">Cell membrane</location>
        <topology evidence="2">Multi-pass membrane protein</topology>
    </subcellularLocation>
</comment>
<dbReference type="InterPro" id="IPR003661">
    <property type="entry name" value="HisK_dim/P_dom"/>
</dbReference>
<dbReference type="PANTHER" id="PTHR44936">
    <property type="entry name" value="SENSOR PROTEIN CREC"/>
    <property type="match status" value="1"/>
</dbReference>
<dbReference type="GO" id="GO:0005524">
    <property type="term" value="F:ATP binding"/>
    <property type="evidence" value="ECO:0007669"/>
    <property type="project" value="UniProtKB-KW"/>
</dbReference>
<dbReference type="Proteomes" id="UP000503162">
    <property type="component" value="Chromosome"/>
</dbReference>
<dbReference type="PANTHER" id="PTHR44936:SF10">
    <property type="entry name" value="SENSOR PROTEIN RSTB"/>
    <property type="match status" value="1"/>
</dbReference>
<dbReference type="SMART" id="SM00387">
    <property type="entry name" value="HATPase_c"/>
    <property type="match status" value="1"/>
</dbReference>
<evidence type="ECO:0000256" key="4">
    <source>
        <dbReference type="ARBA" id="ARBA00022475"/>
    </source>
</evidence>
<dbReference type="InterPro" id="IPR011006">
    <property type="entry name" value="CheY-like_superfamily"/>
</dbReference>
<evidence type="ECO:0000256" key="5">
    <source>
        <dbReference type="ARBA" id="ARBA00022553"/>
    </source>
</evidence>
<keyword evidence="4" id="KW-0472">Membrane</keyword>
<dbReference type="Pfam" id="PF00512">
    <property type="entry name" value="HisKA"/>
    <property type="match status" value="1"/>
</dbReference>
<dbReference type="SUPFAM" id="SSF47384">
    <property type="entry name" value="Homodimeric domain of signal transducing histidine kinase"/>
    <property type="match status" value="1"/>
</dbReference>
<feature type="modified residue" description="4-aspartylphosphate" evidence="10">
    <location>
        <position position="61"/>
    </location>
</feature>
<dbReference type="SUPFAM" id="SSF52172">
    <property type="entry name" value="CheY-like"/>
    <property type="match status" value="1"/>
</dbReference>
<keyword evidence="7" id="KW-0547">Nucleotide-binding</keyword>
<dbReference type="PRINTS" id="PR00344">
    <property type="entry name" value="BCTRLSENSOR"/>
</dbReference>
<evidence type="ECO:0000313" key="14">
    <source>
        <dbReference type="Proteomes" id="UP000503162"/>
    </source>
</evidence>
<dbReference type="InterPro" id="IPR003594">
    <property type="entry name" value="HATPase_dom"/>
</dbReference>
<dbReference type="InterPro" id="IPR001789">
    <property type="entry name" value="Sig_transdc_resp-reg_receiver"/>
</dbReference>
<evidence type="ECO:0000256" key="3">
    <source>
        <dbReference type="ARBA" id="ARBA00012438"/>
    </source>
</evidence>
<keyword evidence="4" id="KW-1003">Cell membrane</keyword>
<keyword evidence="5 10" id="KW-0597">Phosphoprotein</keyword>
<dbReference type="Gene3D" id="1.10.287.130">
    <property type="match status" value="1"/>
</dbReference>
<feature type="domain" description="Histidine kinase" evidence="11">
    <location>
        <begin position="153"/>
        <end position="377"/>
    </location>
</feature>
<dbReference type="InterPro" id="IPR005467">
    <property type="entry name" value="His_kinase_dom"/>
</dbReference>
<dbReference type="InterPro" id="IPR036097">
    <property type="entry name" value="HisK_dim/P_sf"/>
</dbReference>
<evidence type="ECO:0000256" key="1">
    <source>
        <dbReference type="ARBA" id="ARBA00000085"/>
    </source>
</evidence>
<dbReference type="Pfam" id="PF02518">
    <property type="entry name" value="HATPase_c"/>
    <property type="match status" value="1"/>
</dbReference>
<dbReference type="KEGG" id="hcz:G9Q37_13385"/>
<evidence type="ECO:0000256" key="10">
    <source>
        <dbReference type="PROSITE-ProRule" id="PRU00169"/>
    </source>
</evidence>
<dbReference type="InterPro" id="IPR004358">
    <property type="entry name" value="Sig_transdc_His_kin-like_C"/>
</dbReference>
<dbReference type="GO" id="GO:0000155">
    <property type="term" value="F:phosphorelay sensor kinase activity"/>
    <property type="evidence" value="ECO:0007669"/>
    <property type="project" value="InterPro"/>
</dbReference>
<dbReference type="GO" id="GO:0005886">
    <property type="term" value="C:plasma membrane"/>
    <property type="evidence" value="ECO:0007669"/>
    <property type="project" value="UniProtKB-SubCell"/>
</dbReference>
<dbReference type="CDD" id="cd00082">
    <property type="entry name" value="HisKA"/>
    <property type="match status" value="1"/>
</dbReference>
<evidence type="ECO:0000259" key="12">
    <source>
        <dbReference type="PROSITE" id="PS50110"/>
    </source>
</evidence>
<dbReference type="RefSeq" id="WP_166227792.1">
    <property type="nucleotide sequence ID" value="NZ_CP049989.1"/>
</dbReference>
<dbReference type="AlphaFoldDB" id="A0A6G8IJB1"/>
<comment type="catalytic activity">
    <reaction evidence="1">
        <text>ATP + protein L-histidine = ADP + protein N-phospho-L-histidine.</text>
        <dbReference type="EC" id="2.7.13.3"/>
    </reaction>
</comment>
<dbReference type="SMART" id="SM00388">
    <property type="entry name" value="HisKA"/>
    <property type="match status" value="1"/>
</dbReference>
<evidence type="ECO:0000259" key="11">
    <source>
        <dbReference type="PROSITE" id="PS50109"/>
    </source>
</evidence>
<protein>
    <recommendedName>
        <fullName evidence="3">histidine kinase</fullName>
        <ecNumber evidence="3">2.7.13.3</ecNumber>
    </recommendedName>
</protein>
<sequence length="383" mass="41171">MNAPGPIDAHAVLLVDDEAQACKWFARRYGDEFTVLTASGMEEALAVLAARGSEVAVLMTDYRMPRHTGVDLLAAVSGSHPHVVRVLMSAYADKDVALQAVNLGRVEHILEKPLDEPLTRQVLREALATARQRAHERALGERRAAMLRETLGFLAHEVRTPLATVSGYLAALRDRASGGDATTGAPLPDAAPGDTLRMIEAAQRRAEYAQSLVTSFVNTAREAYRPDSQASLTAGDLVRAALHEYPFEPGERERLHTALDADFPVPSRQRDLLYLVLCTLIKNALQAQQGQAQPAPRIELALCRTPRPSLRVIDNGPGLPAELKDRLTLQPVASGSGGTGMGLLFCRRVMTSIGGDIAVGDTEGGGATVTLLFPETRPVEVSP</sequence>
<keyword evidence="6" id="KW-0808">Transferase</keyword>
<dbReference type="InterPro" id="IPR036890">
    <property type="entry name" value="HATPase_C_sf"/>
</dbReference>
<reference evidence="13 14" key="1">
    <citation type="submission" date="2020-03" db="EMBL/GenBank/DDBJ databases">
        <title>Hydrogenophaga sp. nov. isolated from cyanobacterial mat.</title>
        <authorList>
            <person name="Thorat V."/>
            <person name="Kirdat K."/>
            <person name="Tiwarekar B."/>
            <person name="Costa E.D."/>
            <person name="Yadav A."/>
        </authorList>
    </citation>
    <scope>NUCLEOTIDE SEQUENCE [LARGE SCALE GENOMIC DNA]</scope>
    <source>
        <strain evidence="13 14">BA0156</strain>
    </source>
</reference>
<accession>A0A6G8IJB1</accession>
<dbReference type="PROSITE" id="PS50110">
    <property type="entry name" value="RESPONSE_REGULATORY"/>
    <property type="match status" value="1"/>
</dbReference>
<keyword evidence="8 13" id="KW-0418">Kinase</keyword>
<dbReference type="Gene3D" id="3.40.50.2300">
    <property type="match status" value="1"/>
</dbReference>
<evidence type="ECO:0000256" key="9">
    <source>
        <dbReference type="ARBA" id="ARBA00022840"/>
    </source>
</evidence>
<dbReference type="Pfam" id="PF00072">
    <property type="entry name" value="Response_reg"/>
    <property type="match status" value="1"/>
</dbReference>
<feature type="domain" description="Response regulatory" evidence="12">
    <location>
        <begin position="11"/>
        <end position="127"/>
    </location>
</feature>